<comment type="caution">
    <text evidence="1">The sequence shown here is derived from an EMBL/GenBank/DDBJ whole genome shotgun (WGS) entry which is preliminary data.</text>
</comment>
<sequence>MQLGVSKSETLCMARSRLTFEKNPNTAFRSEDTVQYSTVRAEQKGGINGATKAYKRRFEDQLSHNNTQRMWQGIQHLTNYRGRMDGTVNADACLAEKLNHFIAQFEAQGFWFISLASSHKEGERIGSLAASD</sequence>
<reference evidence="1 2" key="1">
    <citation type="journal article" date="2021" name="Sci. Rep.">
        <title>Chromosome anchoring in Senegalese sole (Solea senegalensis) reveals sex-associated markers and genome rearrangements in flatfish.</title>
        <authorList>
            <person name="Guerrero-Cozar I."/>
            <person name="Gomez-Garrido J."/>
            <person name="Berbel C."/>
            <person name="Martinez-Blanch J.F."/>
            <person name="Alioto T."/>
            <person name="Claros M.G."/>
            <person name="Gagnaire P.A."/>
            <person name="Manchado M."/>
        </authorList>
    </citation>
    <scope>NUCLEOTIDE SEQUENCE [LARGE SCALE GENOMIC DNA]</scope>
    <source>
        <strain evidence="1">Sse05_10M</strain>
    </source>
</reference>
<proteinExistence type="predicted"/>
<keyword evidence="2" id="KW-1185">Reference proteome</keyword>
<accession>A0AAV6QNJ2</accession>
<evidence type="ECO:0000313" key="2">
    <source>
        <dbReference type="Proteomes" id="UP000693946"/>
    </source>
</evidence>
<dbReference type="EMBL" id="JAGKHQ010000016">
    <property type="protein sequence ID" value="KAG7493839.1"/>
    <property type="molecule type" value="Genomic_DNA"/>
</dbReference>
<dbReference type="Proteomes" id="UP000693946">
    <property type="component" value="Linkage Group LG4"/>
</dbReference>
<dbReference type="AlphaFoldDB" id="A0AAV6QNJ2"/>
<name>A0AAV6QNJ2_SOLSE</name>
<evidence type="ECO:0000313" key="1">
    <source>
        <dbReference type="EMBL" id="KAG7493839.1"/>
    </source>
</evidence>
<protein>
    <submittedName>
        <fullName evidence="1">Uncharacterized protein</fullName>
    </submittedName>
</protein>
<gene>
    <name evidence="1" type="ORF">JOB18_017302</name>
</gene>
<organism evidence="1 2">
    <name type="scientific">Solea senegalensis</name>
    <name type="common">Senegalese sole</name>
    <dbReference type="NCBI Taxonomy" id="28829"/>
    <lineage>
        <taxon>Eukaryota</taxon>
        <taxon>Metazoa</taxon>
        <taxon>Chordata</taxon>
        <taxon>Craniata</taxon>
        <taxon>Vertebrata</taxon>
        <taxon>Euteleostomi</taxon>
        <taxon>Actinopterygii</taxon>
        <taxon>Neopterygii</taxon>
        <taxon>Teleostei</taxon>
        <taxon>Neoteleostei</taxon>
        <taxon>Acanthomorphata</taxon>
        <taxon>Carangaria</taxon>
        <taxon>Pleuronectiformes</taxon>
        <taxon>Pleuronectoidei</taxon>
        <taxon>Soleidae</taxon>
        <taxon>Solea</taxon>
    </lineage>
</organism>